<comment type="similarity">
    <text evidence="3">Belongs to the GRAS family.</text>
</comment>
<protein>
    <submittedName>
        <fullName evidence="5">Uncharacterized protein</fullName>
    </submittedName>
</protein>
<keyword evidence="2" id="KW-0804">Transcription</keyword>
<feature type="region of interest" description="Disordered" evidence="4">
    <location>
        <begin position="1"/>
        <end position="41"/>
    </location>
</feature>
<feature type="region of interest" description="SAW" evidence="3">
    <location>
        <begin position="525"/>
        <end position="569"/>
    </location>
</feature>
<comment type="caution">
    <text evidence="5">The sequence shown here is derived from an EMBL/GenBank/DDBJ whole genome shotgun (WGS) entry which is preliminary data.</text>
</comment>
<evidence type="ECO:0000256" key="3">
    <source>
        <dbReference type="PROSITE-ProRule" id="PRU01191"/>
    </source>
</evidence>
<feature type="region of interest" description="Disordered" evidence="4">
    <location>
        <begin position="167"/>
        <end position="189"/>
    </location>
</feature>
<feature type="short sequence motif" description="VHIID" evidence="3">
    <location>
        <begin position="328"/>
        <end position="332"/>
    </location>
</feature>
<dbReference type="PANTHER" id="PTHR31636">
    <property type="entry name" value="OSJNBA0084A10.13 PROTEIN-RELATED"/>
    <property type="match status" value="1"/>
</dbReference>
<dbReference type="OrthoDB" id="678429at2759"/>
<evidence type="ECO:0000313" key="5">
    <source>
        <dbReference type="EMBL" id="KAF8657046.1"/>
    </source>
</evidence>
<dbReference type="PROSITE" id="PS50985">
    <property type="entry name" value="GRAS"/>
    <property type="match status" value="1"/>
</dbReference>
<dbReference type="AlphaFoldDB" id="A0A835DYW7"/>
<dbReference type="EMBL" id="JACEFO010002512">
    <property type="protein sequence ID" value="KAF8657046.1"/>
    <property type="molecule type" value="Genomic_DNA"/>
</dbReference>
<evidence type="ECO:0000256" key="4">
    <source>
        <dbReference type="SAM" id="MobiDB-lite"/>
    </source>
</evidence>
<keyword evidence="6" id="KW-1185">Reference proteome</keyword>
<proteinExistence type="inferred from homology"/>
<gene>
    <name evidence="5" type="ORF">HU200_060382</name>
</gene>
<organism evidence="5 6">
    <name type="scientific">Digitaria exilis</name>
    <dbReference type="NCBI Taxonomy" id="1010633"/>
    <lineage>
        <taxon>Eukaryota</taxon>
        <taxon>Viridiplantae</taxon>
        <taxon>Streptophyta</taxon>
        <taxon>Embryophyta</taxon>
        <taxon>Tracheophyta</taxon>
        <taxon>Spermatophyta</taxon>
        <taxon>Magnoliopsida</taxon>
        <taxon>Liliopsida</taxon>
        <taxon>Poales</taxon>
        <taxon>Poaceae</taxon>
        <taxon>PACMAD clade</taxon>
        <taxon>Panicoideae</taxon>
        <taxon>Panicodae</taxon>
        <taxon>Paniceae</taxon>
        <taxon>Anthephorinae</taxon>
        <taxon>Digitaria</taxon>
    </lineage>
</organism>
<evidence type="ECO:0000313" key="6">
    <source>
        <dbReference type="Proteomes" id="UP000636709"/>
    </source>
</evidence>
<dbReference type="InterPro" id="IPR005202">
    <property type="entry name" value="TF_GRAS"/>
</dbReference>
<comment type="caution">
    <text evidence="3">Lacks conserved residue(s) required for the propagation of feature annotation.</text>
</comment>
<dbReference type="Proteomes" id="UP000636709">
    <property type="component" value="Unassembled WGS sequence"/>
</dbReference>
<reference evidence="5" key="1">
    <citation type="submission" date="2020-07" db="EMBL/GenBank/DDBJ databases">
        <title>Genome sequence and genetic diversity analysis of an under-domesticated orphan crop, white fonio (Digitaria exilis).</title>
        <authorList>
            <person name="Bennetzen J.L."/>
            <person name="Chen S."/>
            <person name="Ma X."/>
            <person name="Wang X."/>
            <person name="Yssel A.E.J."/>
            <person name="Chaluvadi S.R."/>
            <person name="Johnson M."/>
            <person name="Gangashetty P."/>
            <person name="Hamidou F."/>
            <person name="Sanogo M.D."/>
            <person name="Zwaenepoel A."/>
            <person name="Wallace J."/>
            <person name="Van De Peer Y."/>
            <person name="Van Deynze A."/>
        </authorList>
    </citation>
    <scope>NUCLEOTIDE SEQUENCE</scope>
    <source>
        <tissue evidence="5">Leaves</tissue>
    </source>
</reference>
<accession>A0A835DYW7</accession>
<feature type="region of interest" description="Leucine repeat II (LRII)" evidence="3">
    <location>
        <begin position="378"/>
        <end position="410"/>
    </location>
</feature>
<sequence>MAAASSDDLGSGEPFSPSVFLDLPPTPRSHGEEAEDPALPPADLVFPVISRMLMEDDTGEDDELLRQFPADHPSLLQAQLPFAQILSDTTTTTTTTTATALSSQASALFANATWPYDAEELSRVLLSRTCSDAMGGFTAGDAITTLRRTRGNHGRGQKNCRSASWNDLEETEAGRKSKIMAPEPEESGKAVDKMIIDGYDSCMDKMKDLRIARISDAEKKKITRKQSSSNEPVVVDLCTLLIHCAQAMSMEGNHNTTTELLRQIRRRASPTGDATQRLAHYFANGLETRLAGSGRHVLLLRDHGVQVSGMNICNAAALAGRLKKKKVVHIVDYGVGYGFQWPSLLAYMATWDGGPPAVRLTGVDLPRPGFRPSSHTEATGRRLTSFARDLGVPFEFRTVVAEWDTVRAHDLAIDPDEVLVVSSITGLGTTMDEFAGAGDDVDGPSPRDVILGNIREMRPDVFVLCAVNGSHGGPMFVSRFREVPFHYSAVFDMIDGGGAAAAMDEGQRMVVERDLVGRCALNVIACEGIDRVERPETYRQWQTRCQRAGLRQLPLCMEIVERLREKVKK</sequence>
<evidence type="ECO:0000256" key="2">
    <source>
        <dbReference type="ARBA" id="ARBA00023163"/>
    </source>
</evidence>
<name>A0A835DYW7_9POAL</name>
<dbReference type="Pfam" id="PF03514">
    <property type="entry name" value="GRAS"/>
    <property type="match status" value="2"/>
</dbReference>
<evidence type="ECO:0000256" key="1">
    <source>
        <dbReference type="ARBA" id="ARBA00023015"/>
    </source>
</evidence>
<keyword evidence="1" id="KW-0805">Transcription regulation</keyword>